<proteinExistence type="predicted"/>
<gene>
    <name evidence="2" type="ORF">Q2T42_10355</name>
</gene>
<evidence type="ECO:0000313" key="2">
    <source>
        <dbReference type="EMBL" id="WNZ48233.1"/>
    </source>
</evidence>
<dbReference type="EMBL" id="CP130144">
    <property type="protein sequence ID" value="WNZ48233.1"/>
    <property type="molecule type" value="Genomic_DNA"/>
</dbReference>
<feature type="compositionally biased region" description="Basic and acidic residues" evidence="1">
    <location>
        <begin position="7"/>
        <end position="21"/>
    </location>
</feature>
<reference evidence="2" key="1">
    <citation type="journal article" date="2023" name="Plants (Basel)">
        <title>Genomic Analysis of Leptolyngbya boryana CZ1 Reveals Efficient Carbon Fixation Modules.</title>
        <authorList>
            <person name="Bai X."/>
            <person name="Wang H."/>
            <person name="Cheng W."/>
            <person name="Wang J."/>
            <person name="Ma M."/>
            <person name="Hu H."/>
            <person name="Song Z."/>
            <person name="Ma H."/>
            <person name="Fan Y."/>
            <person name="Du C."/>
            <person name="Xu J."/>
        </authorList>
    </citation>
    <scope>NUCLEOTIDE SEQUENCE</scope>
    <source>
        <strain evidence="2">CZ1</strain>
    </source>
</reference>
<organism evidence="2">
    <name type="scientific">Leptolyngbya boryana CZ1</name>
    <dbReference type="NCBI Taxonomy" id="3060204"/>
    <lineage>
        <taxon>Bacteria</taxon>
        <taxon>Bacillati</taxon>
        <taxon>Cyanobacteriota</taxon>
        <taxon>Cyanophyceae</taxon>
        <taxon>Leptolyngbyales</taxon>
        <taxon>Leptolyngbyaceae</taxon>
        <taxon>Leptolyngbya group</taxon>
        <taxon>Leptolyngbya</taxon>
    </lineage>
</organism>
<feature type="region of interest" description="Disordered" evidence="1">
    <location>
        <begin position="1"/>
        <end position="53"/>
    </location>
</feature>
<feature type="compositionally biased region" description="Acidic residues" evidence="1">
    <location>
        <begin position="22"/>
        <end position="53"/>
    </location>
</feature>
<accession>A0AA97AR46</accession>
<dbReference type="RefSeq" id="WP_268180444.1">
    <property type="nucleotide sequence ID" value="NZ_CP130144.1"/>
</dbReference>
<evidence type="ECO:0000256" key="1">
    <source>
        <dbReference type="SAM" id="MobiDB-lite"/>
    </source>
</evidence>
<dbReference type="AlphaFoldDB" id="A0AA97AR46"/>
<name>A0AA97AR46_LEPBY</name>
<reference evidence="2" key="2">
    <citation type="submission" date="2023-07" db="EMBL/GenBank/DDBJ databases">
        <authorList>
            <person name="Bai X.-H."/>
            <person name="Wang H.-H."/>
            <person name="Wang J."/>
            <person name="Ma M.-Y."/>
            <person name="Hu H.-H."/>
            <person name="Song Z.-L."/>
            <person name="Ma H.-G."/>
            <person name="Fan Y."/>
            <person name="Du C.-Y."/>
            <person name="Xu J.-C."/>
        </authorList>
    </citation>
    <scope>NUCLEOTIDE SEQUENCE</scope>
    <source>
        <strain evidence="2">CZ1</strain>
    </source>
</reference>
<sequence>MPRTNARKTEATDPELLKELGLEEIEETEADSEPPEEDAEAQEVEEPQEVEAVQDIDEILNSLKTLLSTVEKLQKVRQDVGDIKSLLVRMLDGELMAGEELEHLKTGVAGLLRLVRAHSDHQAALAKAQAARDLLDEVLK</sequence>
<protein>
    <submittedName>
        <fullName evidence="2">Uncharacterized protein</fullName>
    </submittedName>
</protein>